<reference evidence="3" key="1">
    <citation type="submission" date="2016-06" db="UniProtKB">
        <authorList>
            <consortium name="WormBaseParasite"/>
        </authorList>
    </citation>
    <scope>IDENTIFICATION</scope>
</reference>
<keyword evidence="2" id="KW-1185">Reference proteome</keyword>
<proteinExistence type="predicted"/>
<evidence type="ECO:0000313" key="2">
    <source>
        <dbReference type="Proteomes" id="UP000050794"/>
    </source>
</evidence>
<gene>
    <name evidence="1" type="ORF">TCNE_LOCUS7210</name>
</gene>
<dbReference type="AlphaFoldDB" id="A0A183UFE0"/>
<organism evidence="2 3">
    <name type="scientific">Toxocara canis</name>
    <name type="common">Canine roundworm</name>
    <dbReference type="NCBI Taxonomy" id="6265"/>
    <lineage>
        <taxon>Eukaryota</taxon>
        <taxon>Metazoa</taxon>
        <taxon>Ecdysozoa</taxon>
        <taxon>Nematoda</taxon>
        <taxon>Chromadorea</taxon>
        <taxon>Rhabditida</taxon>
        <taxon>Spirurina</taxon>
        <taxon>Ascaridomorpha</taxon>
        <taxon>Ascaridoidea</taxon>
        <taxon>Toxocaridae</taxon>
        <taxon>Toxocara</taxon>
    </lineage>
</organism>
<evidence type="ECO:0000313" key="3">
    <source>
        <dbReference type="WBParaSite" id="TCNE_0000721001-mRNA-1"/>
    </source>
</evidence>
<protein>
    <submittedName>
        <fullName evidence="1 3">Uncharacterized protein</fullName>
    </submittedName>
</protein>
<dbReference type="EMBL" id="UYWY01019637">
    <property type="protein sequence ID" value="VDM38531.1"/>
    <property type="molecule type" value="Genomic_DNA"/>
</dbReference>
<dbReference type="Proteomes" id="UP000050794">
    <property type="component" value="Unassembled WGS sequence"/>
</dbReference>
<sequence>MRLRNNEERQELQLIHFTCEPVKAFNDQELSYDLFGTVIRQRSNKDPGSVENGNEASAYQLSRPQMTLFMDPAVSGQHDCVRRLVGSPDFFSTSGGRITPSEMIHNYGLERSLSATYSDKAILDLLPGSTAPAGSPQVLKAYPQRAAAIRYVTAALYRQRQALRLQHCAIR</sequence>
<name>A0A183UFE0_TOXCA</name>
<dbReference type="WBParaSite" id="TCNE_0000721001-mRNA-1">
    <property type="protein sequence ID" value="TCNE_0000721001-mRNA-1"/>
    <property type="gene ID" value="TCNE_0000721001"/>
</dbReference>
<evidence type="ECO:0000313" key="1">
    <source>
        <dbReference type="EMBL" id="VDM38531.1"/>
    </source>
</evidence>
<accession>A0A183UFE0</accession>
<reference evidence="1 2" key="2">
    <citation type="submission" date="2018-11" db="EMBL/GenBank/DDBJ databases">
        <authorList>
            <consortium name="Pathogen Informatics"/>
        </authorList>
    </citation>
    <scope>NUCLEOTIDE SEQUENCE [LARGE SCALE GENOMIC DNA]</scope>
</reference>